<dbReference type="EMBL" id="CAJNOH010008060">
    <property type="protein sequence ID" value="CAF1471872.1"/>
    <property type="molecule type" value="Genomic_DNA"/>
</dbReference>
<evidence type="ECO:0000313" key="3">
    <source>
        <dbReference type="Proteomes" id="UP000663854"/>
    </source>
</evidence>
<evidence type="ECO:0000313" key="1">
    <source>
        <dbReference type="EMBL" id="CAF1471872.1"/>
    </source>
</evidence>
<dbReference type="AlphaFoldDB" id="A0A815R3A9"/>
<keyword evidence="4" id="KW-1185">Reference proteome</keyword>
<evidence type="ECO:0000313" key="4">
    <source>
        <dbReference type="Proteomes" id="UP000663870"/>
    </source>
</evidence>
<reference evidence="1" key="1">
    <citation type="submission" date="2021-02" db="EMBL/GenBank/DDBJ databases">
        <authorList>
            <person name="Nowell W R."/>
        </authorList>
    </citation>
    <scope>NUCLEOTIDE SEQUENCE</scope>
</reference>
<protein>
    <submittedName>
        <fullName evidence="1">Uncharacterized protein</fullName>
    </submittedName>
</protein>
<comment type="caution">
    <text evidence="1">The sequence shown here is derived from an EMBL/GenBank/DDBJ whole genome shotgun (WGS) entry which is preliminary data.</text>
</comment>
<feature type="non-terminal residue" evidence="1">
    <location>
        <position position="1"/>
    </location>
</feature>
<evidence type="ECO:0000313" key="2">
    <source>
        <dbReference type="EMBL" id="CAF1645269.1"/>
    </source>
</evidence>
<dbReference type="Proteomes" id="UP000663854">
    <property type="component" value="Unassembled WGS sequence"/>
</dbReference>
<accession>A0A815R3A9</accession>
<name>A0A815R3A9_9BILA</name>
<dbReference type="Proteomes" id="UP000663870">
    <property type="component" value="Unassembled WGS sequence"/>
</dbReference>
<organism evidence="1 3">
    <name type="scientific">Rotaria sordida</name>
    <dbReference type="NCBI Taxonomy" id="392033"/>
    <lineage>
        <taxon>Eukaryota</taxon>
        <taxon>Metazoa</taxon>
        <taxon>Spiralia</taxon>
        <taxon>Gnathifera</taxon>
        <taxon>Rotifera</taxon>
        <taxon>Eurotatoria</taxon>
        <taxon>Bdelloidea</taxon>
        <taxon>Philodinida</taxon>
        <taxon>Philodinidae</taxon>
        <taxon>Rotaria</taxon>
    </lineage>
</organism>
<proteinExistence type="predicted"/>
<dbReference type="EMBL" id="CAJNOL010009741">
    <property type="protein sequence ID" value="CAF1645269.1"/>
    <property type="molecule type" value="Genomic_DNA"/>
</dbReference>
<gene>
    <name evidence="2" type="ORF">JXQ802_LOCUS53782</name>
    <name evidence="1" type="ORF">PYM288_LOCUS37372</name>
</gene>
<sequence length="34" mass="4064">QAIMYDYLEHLIDDSKTSNGKRIKLPERHHLDPE</sequence>